<dbReference type="PANTHER" id="PTHR39079:SF1">
    <property type="entry name" value="GH11706P-RELATED"/>
    <property type="match status" value="1"/>
</dbReference>
<reference evidence="3" key="1">
    <citation type="submission" date="2022-08" db="UniProtKB">
        <authorList>
            <consortium name="EnsemblMetazoa"/>
        </authorList>
    </citation>
    <scope>IDENTIFICATION</scope>
    <source>
        <strain evidence="3">EBRO</strain>
    </source>
</reference>
<dbReference type="AlphaFoldDB" id="A0A182ISM6"/>
<feature type="domain" description="DUF4776" evidence="2">
    <location>
        <begin position="189"/>
        <end position="476"/>
    </location>
</feature>
<feature type="region of interest" description="Disordered" evidence="1">
    <location>
        <begin position="187"/>
        <end position="206"/>
    </location>
</feature>
<name>A0A182ISM6_ANOAO</name>
<organism evidence="3">
    <name type="scientific">Anopheles atroparvus</name>
    <name type="common">European mosquito</name>
    <dbReference type="NCBI Taxonomy" id="41427"/>
    <lineage>
        <taxon>Eukaryota</taxon>
        <taxon>Metazoa</taxon>
        <taxon>Ecdysozoa</taxon>
        <taxon>Arthropoda</taxon>
        <taxon>Hexapoda</taxon>
        <taxon>Insecta</taxon>
        <taxon>Pterygota</taxon>
        <taxon>Neoptera</taxon>
        <taxon>Endopterygota</taxon>
        <taxon>Diptera</taxon>
        <taxon>Nematocera</taxon>
        <taxon>Culicoidea</taxon>
        <taxon>Culicidae</taxon>
        <taxon>Anophelinae</taxon>
        <taxon>Anopheles</taxon>
    </lineage>
</organism>
<evidence type="ECO:0000259" key="2">
    <source>
        <dbReference type="Pfam" id="PF16003"/>
    </source>
</evidence>
<feature type="region of interest" description="Disordered" evidence="1">
    <location>
        <begin position="474"/>
        <end position="583"/>
    </location>
</feature>
<dbReference type="EnsemblMetazoa" id="AATE004712-RA">
    <property type="protein sequence ID" value="AATE004712-PA.1"/>
    <property type="gene ID" value="AATE004712"/>
</dbReference>
<sequence length="583" mass="64167">MAVLAVNRPIQSARDSPSTMVSIGPARPSLTATVASFTYQQTVRWAQATVSISYRSIARSSEPSSVHTRLASCGSSGTSSGEHFIRFLNESTIEVTLTRDKTTIGKGQLRLQDTRVIHFDPHREDSQPVLEEFPLHDGQTDKPIGVVTMVLHAERNAAPADPITDGQLDTDDIMPFTKRSEQLRQTYGTRQNSKAGLQPSSGKSRLTGAQIRKNHNIFIRKVKQQNRNLYSYRFGRRHSGMVVGHKACMKQEQLVPAHMGWRWNTCTAGIGKRRPGWRPGAVRKPIEQLMQHFLKCYPTDNVPVTGKRVVKFEPPSADRPLAGQKPTLHITKQHGEYSITMNPLKDSETLKTTKDAYLPCKPIKFRLSKDPRLTKLFMLRDELKAKGLTLCGCRELERCEHRSEREKRLLVDELRRTAKRFGLPLDTSVADLPSRSESELDVEFTPPSAIIRPGERRPDVVFAETQYCAEDFQIKPPAVEKRQGPKKATSSAMPRDMPASLAGKVPASRTLGGASGHGKGDGAARAPETSAKKIPAGANAPGHKSTTLPKGGDGAKRGTPAEPEVKGTGVRISVAKAKGPPKK</sequence>
<dbReference type="InterPro" id="IPR031949">
    <property type="entry name" value="DUF4776"/>
</dbReference>
<evidence type="ECO:0000313" key="3">
    <source>
        <dbReference type="EnsemblMetazoa" id="AATE004712-PA.1"/>
    </source>
</evidence>
<protein>
    <submittedName>
        <fullName evidence="3">DUF4776 domain-containing protein</fullName>
    </submittedName>
</protein>
<proteinExistence type="predicted"/>
<dbReference type="PANTHER" id="PTHR39079">
    <property type="entry name" value="FI08034P-RELATED"/>
    <property type="match status" value="1"/>
</dbReference>
<accession>A0A182ISM6</accession>
<evidence type="ECO:0000256" key="1">
    <source>
        <dbReference type="SAM" id="MobiDB-lite"/>
    </source>
</evidence>
<dbReference type="VEuPathDB" id="VectorBase:AATE004712"/>
<feature type="compositionally biased region" description="Polar residues" evidence="1">
    <location>
        <begin position="187"/>
        <end position="204"/>
    </location>
</feature>
<dbReference type="STRING" id="41427.A0A182ISM6"/>
<dbReference type="Pfam" id="PF16003">
    <property type="entry name" value="DUF4776"/>
    <property type="match status" value="1"/>
</dbReference>